<keyword evidence="6" id="KW-1185">Reference proteome</keyword>
<dbReference type="GO" id="GO:0005509">
    <property type="term" value="F:calcium ion binding"/>
    <property type="evidence" value="ECO:0007669"/>
    <property type="project" value="InterPro"/>
</dbReference>
<evidence type="ECO:0000259" key="4">
    <source>
        <dbReference type="PROSITE" id="PS50222"/>
    </source>
</evidence>
<dbReference type="AlphaFoldDB" id="A0A1D2V9C4"/>
<dbReference type="GO" id="GO:0043332">
    <property type="term" value="C:mating projection tip"/>
    <property type="evidence" value="ECO:0007669"/>
    <property type="project" value="EnsemblFungi"/>
</dbReference>
<dbReference type="SMART" id="SM00568">
    <property type="entry name" value="GRAM"/>
    <property type="match status" value="1"/>
</dbReference>
<dbReference type="PANTHER" id="PTHR47219:SF20">
    <property type="entry name" value="TBC1 DOMAIN FAMILY MEMBER 2B"/>
    <property type="match status" value="1"/>
</dbReference>
<dbReference type="EMBL" id="KV454495">
    <property type="protein sequence ID" value="ODV58053.1"/>
    <property type="molecule type" value="Genomic_DNA"/>
</dbReference>
<dbReference type="SUPFAM" id="SSF47473">
    <property type="entry name" value="EF-hand"/>
    <property type="match status" value="1"/>
</dbReference>
<dbReference type="PROSITE" id="PS50222">
    <property type="entry name" value="EF_HAND_2"/>
    <property type="match status" value="1"/>
</dbReference>
<feature type="domain" description="Rab-GAP TBC" evidence="3">
    <location>
        <begin position="237"/>
        <end position="425"/>
    </location>
</feature>
<dbReference type="SUPFAM" id="SSF47923">
    <property type="entry name" value="Ypt/Rab-GAP domain of gyp1p"/>
    <property type="match status" value="2"/>
</dbReference>
<reference evidence="6" key="1">
    <citation type="submission" date="2016-05" db="EMBL/GenBank/DDBJ databases">
        <title>Comparative genomics of biotechnologically important yeasts.</title>
        <authorList>
            <consortium name="DOE Joint Genome Institute"/>
            <person name="Riley R."/>
            <person name="Haridas S."/>
            <person name="Wolfe K.H."/>
            <person name="Lopes M.R."/>
            <person name="Hittinger C.T."/>
            <person name="Goker M."/>
            <person name="Salamov A."/>
            <person name="Wisecaver J."/>
            <person name="Long T.M."/>
            <person name="Aerts A.L."/>
            <person name="Barry K."/>
            <person name="Choi C."/>
            <person name="Clum A."/>
            <person name="Coughlan A.Y."/>
            <person name="Deshpande S."/>
            <person name="Douglass A.P."/>
            <person name="Hanson S.J."/>
            <person name="Klenk H.-P."/>
            <person name="Labutti K."/>
            <person name="Lapidus A."/>
            <person name="Lindquist E."/>
            <person name="Lipzen A."/>
            <person name="Meier-Kolthoff J.P."/>
            <person name="Ohm R.A."/>
            <person name="Otillar R.P."/>
            <person name="Pangilinan J."/>
            <person name="Peng Y."/>
            <person name="Rokas A."/>
            <person name="Rosa C.A."/>
            <person name="Scheuner C."/>
            <person name="Sibirny A.A."/>
            <person name="Slot J.C."/>
            <person name="Stielow J.B."/>
            <person name="Sun H."/>
            <person name="Kurtzman C.P."/>
            <person name="Blackwell M."/>
            <person name="Grigoriev I.V."/>
            <person name="Jeffries T.W."/>
        </authorList>
    </citation>
    <scope>NUCLEOTIDE SEQUENCE [LARGE SCALE GENOMIC DNA]</scope>
    <source>
        <strain evidence="6">DSM 1968</strain>
    </source>
</reference>
<dbReference type="GO" id="GO:0031267">
    <property type="term" value="F:small GTPase binding"/>
    <property type="evidence" value="ECO:0007669"/>
    <property type="project" value="TreeGrafter"/>
</dbReference>
<evidence type="ECO:0000256" key="2">
    <source>
        <dbReference type="SAM" id="MobiDB-lite"/>
    </source>
</evidence>
<name>A0A1D2V9C4_9ASCO</name>
<dbReference type="GeneID" id="30963645"/>
<dbReference type="CDD" id="cd00051">
    <property type="entry name" value="EFh"/>
    <property type="match status" value="1"/>
</dbReference>
<dbReference type="InterPro" id="IPR011992">
    <property type="entry name" value="EF-hand-dom_pair"/>
</dbReference>
<dbReference type="RefSeq" id="XP_020044360.1">
    <property type="nucleotide sequence ID" value="XM_020190009.1"/>
</dbReference>
<protein>
    <submittedName>
        <fullName evidence="5">Putative GTPase activating protein</fullName>
    </submittedName>
</protein>
<dbReference type="Pfam" id="PF00566">
    <property type="entry name" value="RabGAP-TBC"/>
    <property type="match status" value="1"/>
</dbReference>
<organism evidence="5 6">
    <name type="scientific">Ascoidea rubescens DSM 1968</name>
    <dbReference type="NCBI Taxonomy" id="1344418"/>
    <lineage>
        <taxon>Eukaryota</taxon>
        <taxon>Fungi</taxon>
        <taxon>Dikarya</taxon>
        <taxon>Ascomycota</taxon>
        <taxon>Saccharomycotina</taxon>
        <taxon>Saccharomycetes</taxon>
        <taxon>Ascoideaceae</taxon>
        <taxon>Ascoidea</taxon>
    </lineage>
</organism>
<dbReference type="Pfam" id="PF02893">
    <property type="entry name" value="GRAM"/>
    <property type="match status" value="1"/>
</dbReference>
<dbReference type="Gene3D" id="1.10.472.80">
    <property type="entry name" value="Ypt/Rab-GAP domain of gyp1p, domain 3"/>
    <property type="match status" value="1"/>
</dbReference>
<evidence type="ECO:0000313" key="5">
    <source>
        <dbReference type="EMBL" id="ODV58053.1"/>
    </source>
</evidence>
<accession>A0A1D2V9C4</accession>
<gene>
    <name evidence="5" type="ORF">ASCRUDRAFT_27605</name>
</gene>
<dbReference type="FunCoup" id="A0A1D2V9C4">
    <property type="interactions" value="15"/>
</dbReference>
<dbReference type="FunFam" id="1.10.8.270:FF:000015">
    <property type="entry name" value="GTPase activating protein (Gyp2)"/>
    <property type="match status" value="1"/>
</dbReference>
<feature type="region of interest" description="Disordered" evidence="2">
    <location>
        <begin position="868"/>
        <end position="891"/>
    </location>
</feature>
<dbReference type="InterPro" id="IPR002048">
    <property type="entry name" value="EF_hand_dom"/>
</dbReference>
<dbReference type="GO" id="GO:0005096">
    <property type="term" value="F:GTPase activator activity"/>
    <property type="evidence" value="ECO:0007669"/>
    <property type="project" value="UniProtKB-KW"/>
</dbReference>
<dbReference type="GO" id="GO:0005737">
    <property type="term" value="C:cytoplasm"/>
    <property type="evidence" value="ECO:0007669"/>
    <property type="project" value="EnsemblFungi"/>
</dbReference>
<dbReference type="InterPro" id="IPR004182">
    <property type="entry name" value="GRAM"/>
</dbReference>
<dbReference type="Gene3D" id="1.10.238.10">
    <property type="entry name" value="EF-hand"/>
    <property type="match status" value="1"/>
</dbReference>
<dbReference type="InterPro" id="IPR050302">
    <property type="entry name" value="Rab_GAP_TBC_domain"/>
</dbReference>
<feature type="non-terminal residue" evidence="5">
    <location>
        <position position="941"/>
    </location>
</feature>
<feature type="compositionally biased region" description="Polar residues" evidence="2">
    <location>
        <begin position="877"/>
        <end position="891"/>
    </location>
</feature>
<sequence length="941" mass="109238">MAFFQTLKNKAAESLFNKISSYKPSKLELFRDEFKLPLDESIVEESNVEISFDYQDNDDSISIYFAGKLFLTQHFLVFKDTYDEKVCSFVLHLNTIKKFKEKQLNQSFLFGLTIQTYSNLTLTIQFIGIRSNSERFAFNFKKLLKKNLSNLKLLKPFLLTLYSEYLLAKNLIGTDPETAASLVPPQGGLGLIFKYPGNPKVLRDKSKMRLWFNYLKSNGKNLTLTKQNLFYRLIRIGLPNRIRGEIWELCCGSMYLRYQNQTLYQDILNENSGKNSQAIEEIEKDLNRSLPEYPAYQNEEGIHRLRNVLTAYSWKNPEVGYCQAMNIVVAALLIYMSEEQAFWCLSVLCDKYCPGYYSKTMYGTLLDQKVFEALVEKTMPILWEHIIRNDIQLSIVSLPWFLSLFLSSMPLVFAFRIIDVFFLQGPKTLFQVALAILKINGEELLSTTDDGTFISILKNYFSILDQSAHPNAKNENYRNITKFQELLVVAFKEFFVITDDMIMEYRYKHKDKVFQDIESFVKRTQIRNLPRTPNLSSEDISNIYDRYYQIIQQNLDNLNNGIYNSNPIKDTNFGSSSLMDFKKFQLFMSQTCYWVNITDSELINNLQFIKNQESFLSRLFLKFAKDRNGSLSLNELIRVINRLVCRDLMKSLENFFKLYDTQNTGFIDKDGILQMSEGLLYLTTKLSEGLLFDKITEKKIQNAYDKKFNSFQEEIEKKINEIFSNTQAKVLPEEIIIDKKIYQHEQMERYLLAASNFIQRAFEYAQPVEPIEKNLLQIDDLNNDFALTLKANKALNDKPLIMDLATFRMVILADETYELFFTNTLPDSIQVKGFHSSNDNRDNRKLRDMLDSLFADGRRMANEVRKRIDNNVGNGGSPSDNASITSGRSSRRATINSSINYEEEDDDFAINNNDVHDQDLLLGAEIKVLNDIPTSSLTSNE</sequence>
<dbReference type="Gene3D" id="1.10.8.270">
    <property type="entry name" value="putative rabgap domain of human tbc1 domain family member 14 like domains"/>
    <property type="match status" value="1"/>
</dbReference>
<dbReference type="PANTHER" id="PTHR47219">
    <property type="entry name" value="RAB GTPASE-ACTIVATING PROTEIN 1-LIKE"/>
    <property type="match status" value="1"/>
</dbReference>
<dbReference type="Proteomes" id="UP000095038">
    <property type="component" value="Unassembled WGS sequence"/>
</dbReference>
<evidence type="ECO:0000259" key="3">
    <source>
        <dbReference type="PROSITE" id="PS50086"/>
    </source>
</evidence>
<dbReference type="PROSITE" id="PS50086">
    <property type="entry name" value="TBC_RABGAP"/>
    <property type="match status" value="1"/>
</dbReference>
<dbReference type="STRING" id="1344418.A0A1D2V9C4"/>
<dbReference type="FunFam" id="1.10.472.80:FF:000021">
    <property type="entry name" value="GTPase activating protein (Gyp2)"/>
    <property type="match status" value="1"/>
</dbReference>
<proteinExistence type="predicted"/>
<feature type="domain" description="EF-hand" evidence="4">
    <location>
        <begin position="611"/>
        <end position="646"/>
    </location>
</feature>
<dbReference type="InterPro" id="IPR035969">
    <property type="entry name" value="Rab-GAP_TBC_sf"/>
</dbReference>
<keyword evidence="1" id="KW-0343">GTPase activation</keyword>
<dbReference type="InParanoid" id="A0A1D2V9C4"/>
<dbReference type="SMART" id="SM00164">
    <property type="entry name" value="TBC"/>
    <property type="match status" value="1"/>
</dbReference>
<evidence type="ECO:0000256" key="1">
    <source>
        <dbReference type="ARBA" id="ARBA00022468"/>
    </source>
</evidence>
<evidence type="ECO:0000313" key="6">
    <source>
        <dbReference type="Proteomes" id="UP000095038"/>
    </source>
</evidence>
<dbReference type="OrthoDB" id="17687at2759"/>
<dbReference type="InterPro" id="IPR000195">
    <property type="entry name" value="Rab-GAP-TBC_dom"/>
</dbReference>